<evidence type="ECO:0008006" key="4">
    <source>
        <dbReference type="Google" id="ProtNLM"/>
    </source>
</evidence>
<feature type="non-terminal residue" evidence="2">
    <location>
        <position position="1"/>
    </location>
</feature>
<organism evidence="2 3">
    <name type="scientific">Pseudoalteromonas rubra</name>
    <dbReference type="NCBI Taxonomy" id="43658"/>
    <lineage>
        <taxon>Bacteria</taxon>
        <taxon>Pseudomonadati</taxon>
        <taxon>Pseudomonadota</taxon>
        <taxon>Gammaproteobacteria</taxon>
        <taxon>Alteromonadales</taxon>
        <taxon>Pseudoalteromonadaceae</taxon>
        <taxon>Pseudoalteromonas</taxon>
    </lineage>
</organism>
<keyword evidence="1" id="KW-1133">Transmembrane helix</keyword>
<reference evidence="3" key="1">
    <citation type="submission" date="2015-07" db="EMBL/GenBank/DDBJ databases">
        <title>Draft genome sequence of a Pseudoalteromonas rubra strain, OCN096, isolated from Kaneohe Bay, Oahu, Hawaii.</title>
        <authorList>
            <person name="Beurmann S."/>
            <person name="Ushijima B."/>
            <person name="Belcaid M."/>
            <person name="Callahan S.M."/>
            <person name="Aeby G.S."/>
        </authorList>
    </citation>
    <scope>NUCLEOTIDE SEQUENCE [LARGE SCALE GENOMIC DNA]</scope>
    <source>
        <strain evidence="3">OCN096</strain>
    </source>
</reference>
<accession>A0A0L0ESL7</accession>
<name>A0A0L0ESL7_9GAMM</name>
<feature type="transmembrane region" description="Helical" evidence="1">
    <location>
        <begin position="20"/>
        <end position="39"/>
    </location>
</feature>
<comment type="caution">
    <text evidence="2">The sequence shown here is derived from an EMBL/GenBank/DDBJ whole genome shotgun (WGS) entry which is preliminary data.</text>
</comment>
<dbReference type="EMBL" id="LFZX01000074">
    <property type="protein sequence ID" value="KNC67360.1"/>
    <property type="molecule type" value="Genomic_DNA"/>
</dbReference>
<evidence type="ECO:0000256" key="1">
    <source>
        <dbReference type="SAM" id="Phobius"/>
    </source>
</evidence>
<gene>
    <name evidence="2" type="ORF">AC626_11135</name>
</gene>
<proteinExistence type="predicted"/>
<dbReference type="AlphaFoldDB" id="A0A0L0ESL7"/>
<keyword evidence="1" id="KW-0812">Transmembrane</keyword>
<protein>
    <recommendedName>
        <fullName evidence="4">MATE family efflux transporter</fullName>
    </recommendedName>
</protein>
<keyword evidence="1" id="KW-0472">Membrane</keyword>
<sequence>IRLFIFYVPCAYLGSHFAGIQGLFIGAAIGNLFTAMLAYKWFTSTLNAMQVSQPQEKTV</sequence>
<evidence type="ECO:0000313" key="2">
    <source>
        <dbReference type="EMBL" id="KNC67360.1"/>
    </source>
</evidence>
<evidence type="ECO:0000313" key="3">
    <source>
        <dbReference type="Proteomes" id="UP000036850"/>
    </source>
</evidence>
<dbReference type="Proteomes" id="UP000036850">
    <property type="component" value="Unassembled WGS sequence"/>
</dbReference>
<dbReference type="PATRIC" id="fig|43658.6.peg.5788"/>